<dbReference type="GO" id="GO:0006207">
    <property type="term" value="P:'de novo' pyrimidine nucleobase biosynthetic process"/>
    <property type="evidence" value="ECO:0007669"/>
    <property type="project" value="InterPro"/>
</dbReference>
<dbReference type="InterPro" id="IPR005720">
    <property type="entry name" value="Dihydroorotate_DH_cat"/>
</dbReference>
<dbReference type="InterPro" id="IPR001295">
    <property type="entry name" value="Dihydroorotate_DH_CS"/>
</dbReference>
<proteinExistence type="inferred from homology"/>
<reference evidence="14" key="1">
    <citation type="submission" date="2018-05" db="EMBL/GenBank/DDBJ databases">
        <authorList>
            <person name="Lanie J.A."/>
            <person name="Ng W.-L."/>
            <person name="Kazmierczak K.M."/>
            <person name="Andrzejewski T.M."/>
            <person name="Davidsen T.M."/>
            <person name="Wayne K.J."/>
            <person name="Tettelin H."/>
            <person name="Glass J.I."/>
            <person name="Rusch D."/>
            <person name="Podicherti R."/>
            <person name="Tsui H.-C.T."/>
            <person name="Winkler M.E."/>
        </authorList>
    </citation>
    <scope>NUCLEOTIDE SEQUENCE</scope>
</reference>
<dbReference type="NCBIfam" id="NF003645">
    <property type="entry name" value="PRK05286.1-2"/>
    <property type="match status" value="1"/>
</dbReference>
<evidence type="ECO:0000256" key="4">
    <source>
        <dbReference type="ARBA" id="ARBA00005161"/>
    </source>
</evidence>
<dbReference type="GO" id="GO:0005737">
    <property type="term" value="C:cytoplasm"/>
    <property type="evidence" value="ECO:0007669"/>
    <property type="project" value="InterPro"/>
</dbReference>
<dbReference type="SUPFAM" id="SSF51395">
    <property type="entry name" value="FMN-linked oxidoreductases"/>
    <property type="match status" value="1"/>
</dbReference>
<dbReference type="NCBIfam" id="NF003652">
    <property type="entry name" value="PRK05286.2-5"/>
    <property type="match status" value="1"/>
</dbReference>
<evidence type="ECO:0000256" key="1">
    <source>
        <dbReference type="ARBA" id="ARBA00001917"/>
    </source>
</evidence>
<evidence type="ECO:0000256" key="10">
    <source>
        <dbReference type="ARBA" id="ARBA00023002"/>
    </source>
</evidence>
<dbReference type="InterPro" id="IPR012135">
    <property type="entry name" value="Dihydroorotate_DH_1_2"/>
</dbReference>
<keyword evidence="10" id="KW-0560">Oxidoreductase</keyword>
<evidence type="ECO:0000256" key="11">
    <source>
        <dbReference type="ARBA" id="ARBA00023136"/>
    </source>
</evidence>
<evidence type="ECO:0000256" key="12">
    <source>
        <dbReference type="ARBA" id="ARBA00048639"/>
    </source>
</evidence>
<sequence>MLKINLFGKEIKNPIGLAAGFDKNAEVYNEIFKLGFGFVEVGTVTPEKQYGNQKPRMFRLEKDHALINRLGFNNDGAAIVKKRIENNIPNSLLGINIGPNKDTTNMIYDFLKCGEIFFPLGDYITINISSPNTEGLRDFHKGKILKELLFKINEIREKSNFNKFFALKISPDLEDSYIGEIINLILEYKIDSVILTNTTDKNRDNLFDEKKKEKGGLSGKPLRDISTEFIKRFYKDLRGKIPIIGVGGIDSGQSAFEKIAAGASAVQLYTGMIYKGPTIVKEIKKGLVDILKEKGFKNIVEAVGSSSN</sequence>
<evidence type="ECO:0000256" key="6">
    <source>
        <dbReference type="ARBA" id="ARBA00012791"/>
    </source>
</evidence>
<evidence type="ECO:0000256" key="2">
    <source>
        <dbReference type="ARBA" id="ARBA00003125"/>
    </source>
</evidence>
<dbReference type="PROSITE" id="PS00911">
    <property type="entry name" value="DHODEHASE_1"/>
    <property type="match status" value="1"/>
</dbReference>
<dbReference type="PIRSF" id="PIRSF000164">
    <property type="entry name" value="DHO_oxidase"/>
    <property type="match status" value="1"/>
</dbReference>
<evidence type="ECO:0000256" key="9">
    <source>
        <dbReference type="ARBA" id="ARBA00022975"/>
    </source>
</evidence>
<dbReference type="EMBL" id="UINC01001554">
    <property type="protein sequence ID" value="SUZ83522.1"/>
    <property type="molecule type" value="Genomic_DNA"/>
</dbReference>
<dbReference type="InterPro" id="IPR050074">
    <property type="entry name" value="DHO_dehydrogenase"/>
</dbReference>
<dbReference type="GO" id="GO:0016020">
    <property type="term" value="C:membrane"/>
    <property type="evidence" value="ECO:0007669"/>
    <property type="project" value="UniProtKB-SubCell"/>
</dbReference>
<evidence type="ECO:0000313" key="14">
    <source>
        <dbReference type="EMBL" id="SUZ83522.1"/>
    </source>
</evidence>
<dbReference type="PROSITE" id="PS00912">
    <property type="entry name" value="DHODEHASE_2"/>
    <property type="match status" value="1"/>
</dbReference>
<comment type="pathway">
    <text evidence="4">Pyrimidine metabolism; UMP biosynthesis via de novo pathway; orotate from (S)-dihydroorotate (quinone route): step 1/1.</text>
</comment>
<comment type="catalytic activity">
    <reaction evidence="12">
        <text>(S)-dihydroorotate + a quinone = orotate + a quinol</text>
        <dbReference type="Rhea" id="RHEA:30187"/>
        <dbReference type="ChEBI" id="CHEBI:24646"/>
        <dbReference type="ChEBI" id="CHEBI:30839"/>
        <dbReference type="ChEBI" id="CHEBI:30864"/>
        <dbReference type="ChEBI" id="CHEBI:132124"/>
        <dbReference type="EC" id="1.3.5.2"/>
    </reaction>
</comment>
<keyword evidence="7" id="KW-0285">Flavoprotein</keyword>
<name>A0A381QVR9_9ZZZZ</name>
<dbReference type="Gene3D" id="3.20.20.70">
    <property type="entry name" value="Aldolase class I"/>
    <property type="match status" value="1"/>
</dbReference>
<dbReference type="GO" id="GO:0106430">
    <property type="term" value="F:dihydroorotate dehydrogenase (quinone) activity"/>
    <property type="evidence" value="ECO:0007669"/>
    <property type="project" value="UniProtKB-EC"/>
</dbReference>
<gene>
    <name evidence="14" type="ORF">METZ01_LOCUS36376</name>
</gene>
<dbReference type="AlphaFoldDB" id="A0A381QVR9"/>
<evidence type="ECO:0000256" key="3">
    <source>
        <dbReference type="ARBA" id="ARBA00004370"/>
    </source>
</evidence>
<dbReference type="InterPro" id="IPR005719">
    <property type="entry name" value="Dihydroorotate_DH_2"/>
</dbReference>
<comment type="function">
    <text evidence="2">Catalyzes the conversion of dihydroorotate to orotate with quinone as electron acceptor.</text>
</comment>
<dbReference type="UniPathway" id="UPA00070">
    <property type="reaction ID" value="UER00946"/>
</dbReference>
<feature type="domain" description="Dihydroorotate dehydrogenase catalytic" evidence="13">
    <location>
        <begin position="1"/>
        <end position="291"/>
    </location>
</feature>
<dbReference type="Pfam" id="PF01180">
    <property type="entry name" value="DHO_dh"/>
    <property type="match status" value="1"/>
</dbReference>
<comment type="cofactor">
    <cofactor evidence="1">
        <name>FMN</name>
        <dbReference type="ChEBI" id="CHEBI:58210"/>
    </cofactor>
</comment>
<comment type="similarity">
    <text evidence="5">Belongs to the dihydroorotate dehydrogenase family. Type 2 subfamily.</text>
</comment>
<evidence type="ECO:0000259" key="13">
    <source>
        <dbReference type="Pfam" id="PF01180"/>
    </source>
</evidence>
<organism evidence="14">
    <name type="scientific">marine metagenome</name>
    <dbReference type="NCBI Taxonomy" id="408172"/>
    <lineage>
        <taxon>unclassified sequences</taxon>
        <taxon>metagenomes</taxon>
        <taxon>ecological metagenomes</taxon>
    </lineage>
</organism>
<dbReference type="CDD" id="cd04738">
    <property type="entry name" value="DHOD_2_like"/>
    <property type="match status" value="1"/>
</dbReference>
<dbReference type="PANTHER" id="PTHR48109">
    <property type="entry name" value="DIHYDROOROTATE DEHYDROGENASE (QUINONE), MITOCHONDRIAL-RELATED"/>
    <property type="match status" value="1"/>
</dbReference>
<dbReference type="InterPro" id="IPR013785">
    <property type="entry name" value="Aldolase_TIM"/>
</dbReference>
<dbReference type="EC" id="1.3.5.2" evidence="6"/>
<protein>
    <recommendedName>
        <fullName evidence="6">dihydroorotate dehydrogenase (quinone)</fullName>
        <ecNumber evidence="6">1.3.5.2</ecNumber>
    </recommendedName>
</protein>
<evidence type="ECO:0000256" key="7">
    <source>
        <dbReference type="ARBA" id="ARBA00022630"/>
    </source>
</evidence>
<dbReference type="PANTHER" id="PTHR48109:SF4">
    <property type="entry name" value="DIHYDROOROTATE DEHYDROGENASE (QUINONE), MITOCHONDRIAL"/>
    <property type="match status" value="1"/>
</dbReference>
<accession>A0A381QVR9</accession>
<dbReference type="NCBIfam" id="TIGR01036">
    <property type="entry name" value="pyrD_sub2"/>
    <property type="match status" value="1"/>
</dbReference>
<comment type="subcellular location">
    <subcellularLocation>
        <location evidence="3">Membrane</location>
    </subcellularLocation>
</comment>
<dbReference type="GO" id="GO:0044205">
    <property type="term" value="P:'de novo' UMP biosynthetic process"/>
    <property type="evidence" value="ECO:0007669"/>
    <property type="project" value="UniProtKB-UniPathway"/>
</dbReference>
<evidence type="ECO:0000256" key="5">
    <source>
        <dbReference type="ARBA" id="ARBA00005359"/>
    </source>
</evidence>
<keyword evidence="9" id="KW-0665">Pyrimidine biosynthesis</keyword>
<keyword evidence="8" id="KW-0288">FMN</keyword>
<keyword evidence="11" id="KW-0472">Membrane</keyword>
<evidence type="ECO:0000256" key="8">
    <source>
        <dbReference type="ARBA" id="ARBA00022643"/>
    </source>
</evidence>